<dbReference type="CDD" id="cd02440">
    <property type="entry name" value="AdoMet_MTases"/>
    <property type="match status" value="1"/>
</dbReference>
<dbReference type="PANTHER" id="PTHR47790:SF2">
    <property type="entry name" value="TRNA_TMRNA (URACIL-C(5))-METHYLTRANSFERASE"/>
    <property type="match status" value="1"/>
</dbReference>
<feature type="active site" description="Proton acceptor" evidence="5">
    <location>
        <position position="355"/>
    </location>
</feature>
<comment type="caution">
    <text evidence="8">The sequence shown here is derived from an EMBL/GenBank/DDBJ whole genome shotgun (WGS) entry which is preliminary data.</text>
</comment>
<dbReference type="InterPro" id="IPR029063">
    <property type="entry name" value="SAM-dependent_MTases_sf"/>
</dbReference>
<evidence type="ECO:0000256" key="2">
    <source>
        <dbReference type="ARBA" id="ARBA00022679"/>
    </source>
</evidence>
<dbReference type="Gene3D" id="2.40.50.1070">
    <property type="match status" value="1"/>
</dbReference>
<comment type="similarity">
    <text evidence="5">Belongs to the class I-like SAM-binding methyltransferase superfamily. RNA M5U methyltransferase family. TrmA subfamily.</text>
</comment>
<dbReference type="Gene3D" id="3.40.50.150">
    <property type="entry name" value="Vaccinia Virus protein VP39"/>
    <property type="match status" value="1"/>
</dbReference>
<dbReference type="InterPro" id="IPR010280">
    <property type="entry name" value="U5_MeTrfase_fam"/>
</dbReference>
<evidence type="ECO:0000256" key="3">
    <source>
        <dbReference type="ARBA" id="ARBA00022691"/>
    </source>
</evidence>
<dbReference type="PANTHER" id="PTHR47790">
    <property type="entry name" value="TRNA/TMRNA (URACIL-C(5))-METHYLTRANSFERASE"/>
    <property type="match status" value="1"/>
</dbReference>
<dbReference type="SUPFAM" id="SSF53335">
    <property type="entry name" value="S-adenosyl-L-methionine-dependent methyltransferases"/>
    <property type="match status" value="1"/>
</dbReference>
<feature type="active site" evidence="7">
    <location>
        <position position="321"/>
    </location>
</feature>
<dbReference type="Pfam" id="PF05958">
    <property type="entry name" value="tRNA_U5-meth_tr"/>
    <property type="match status" value="1"/>
</dbReference>
<comment type="caution">
    <text evidence="5">Lacks conserved residue(s) required for the propagation of feature annotation.</text>
</comment>
<keyword evidence="4 5" id="KW-0819">tRNA processing</keyword>
<comment type="function">
    <text evidence="5">Dual-specificity methyltransferase that catalyzes the formation of 5-methyluridine at position 54 (m5U54) in all tRNAs, and that of position 341 (m5U341) in tmRNA (transfer-mRNA).</text>
</comment>
<gene>
    <name evidence="5 8" type="primary">trmA</name>
    <name evidence="8" type="ORF">ACFOOG_09740</name>
</gene>
<evidence type="ECO:0000256" key="4">
    <source>
        <dbReference type="ARBA" id="ARBA00022694"/>
    </source>
</evidence>
<name>A0ABV8A0F7_9GAMM</name>
<feature type="binding site" evidence="5 6">
    <location>
        <position position="237"/>
    </location>
    <ligand>
        <name>S-adenosyl-L-methionine</name>
        <dbReference type="ChEBI" id="CHEBI:59789"/>
    </ligand>
</feature>
<organism evidence="8 9">
    <name type="scientific">Saccharospirillum mangrovi</name>
    <dbReference type="NCBI Taxonomy" id="2161747"/>
    <lineage>
        <taxon>Bacteria</taxon>
        <taxon>Pseudomonadati</taxon>
        <taxon>Pseudomonadota</taxon>
        <taxon>Gammaproteobacteria</taxon>
        <taxon>Oceanospirillales</taxon>
        <taxon>Saccharospirillaceae</taxon>
        <taxon>Saccharospirillum</taxon>
    </lineage>
</organism>
<feature type="binding site" evidence="5 6">
    <location>
        <position position="216"/>
    </location>
    <ligand>
        <name>S-adenosyl-L-methionine</name>
        <dbReference type="ChEBI" id="CHEBI:59789"/>
    </ligand>
</feature>
<dbReference type="InterPro" id="IPR011869">
    <property type="entry name" value="TrmA_MeTrfase"/>
</dbReference>
<protein>
    <recommendedName>
        <fullName evidence="5">tRNA/tmRNA (uracil-C(5))-methyltransferase</fullName>
        <ecNumber evidence="5">2.1.1.35</ecNumber>
    </recommendedName>
    <alternativeName>
        <fullName evidence="5">tRNA (uracil(54)-C(5))-methyltransferase</fullName>
    </alternativeName>
    <alternativeName>
        <fullName evidence="5">tRNA(m5U54)-methyltransferase</fullName>
        <shortName evidence="5">RUMT</shortName>
    </alternativeName>
    <alternativeName>
        <fullName evidence="5">tmRNA (uracil(341)-C(5))-methyltransferase</fullName>
    </alternativeName>
</protein>
<dbReference type="PROSITE" id="PS51687">
    <property type="entry name" value="SAM_MT_RNA_M5U"/>
    <property type="match status" value="1"/>
</dbReference>
<dbReference type="InterPro" id="IPR030390">
    <property type="entry name" value="MeTrfase_TrmA_AS"/>
</dbReference>
<keyword evidence="3 5" id="KW-0949">S-adenosyl-L-methionine</keyword>
<reference evidence="9" key="1">
    <citation type="journal article" date="2019" name="Int. J. Syst. Evol. Microbiol.">
        <title>The Global Catalogue of Microorganisms (GCM) 10K type strain sequencing project: providing services to taxonomists for standard genome sequencing and annotation.</title>
        <authorList>
            <consortium name="The Broad Institute Genomics Platform"/>
            <consortium name="The Broad Institute Genome Sequencing Center for Infectious Disease"/>
            <person name="Wu L."/>
            <person name="Ma J."/>
        </authorList>
    </citation>
    <scope>NUCLEOTIDE SEQUENCE [LARGE SCALE GENOMIC DNA]</scope>
    <source>
        <strain evidence="9">IBRC 10765</strain>
    </source>
</reference>
<dbReference type="HAMAP" id="MF_01011">
    <property type="entry name" value="RNA_methyltr_TrmA"/>
    <property type="match status" value="1"/>
</dbReference>
<dbReference type="NCBIfam" id="TIGR02143">
    <property type="entry name" value="trmA_only"/>
    <property type="match status" value="1"/>
</dbReference>
<evidence type="ECO:0000256" key="7">
    <source>
        <dbReference type="PROSITE-ProRule" id="PRU10015"/>
    </source>
</evidence>
<sequence length="365" mass="42154">MSDRPGQVYPAQYEAQLTDKINQLRMAFEPVYTGAIDVYASPDAHFRMRAEFRVWHEGERSYFAMFDPENPRDPIEVPDFPIGSETINRLMPLLMEAIHQDSELRYRLFQVEFLTTLSDEALVTLVYHRKLDETWEQSARDLAENLGIELIGRSRKQRIVIGRDYVTECLVVNGQKFRYRQIENSFTQPNAQVCEKMLEWAIQQAEPLSGDLLELYCGLGTFTIPLSYQFDRVLATEISKTSVRAAEHNLGLNGIENVVIGRMSAEDFSVGWRTGEGRRIKEYQLDRYQFSTVFVDPPRSGLDDDTVELVREFDHILYISCNPETLLANIQALQSTHEVKRMALFDQFPYSHHREAGALLTRRPG</sequence>
<comment type="catalytic activity">
    <reaction evidence="5">
        <text>uridine(54) in tRNA + S-adenosyl-L-methionine = 5-methyluridine(54) in tRNA + S-adenosyl-L-homocysteine + H(+)</text>
        <dbReference type="Rhea" id="RHEA:42712"/>
        <dbReference type="Rhea" id="RHEA-COMP:10167"/>
        <dbReference type="Rhea" id="RHEA-COMP:10193"/>
        <dbReference type="ChEBI" id="CHEBI:15378"/>
        <dbReference type="ChEBI" id="CHEBI:57856"/>
        <dbReference type="ChEBI" id="CHEBI:59789"/>
        <dbReference type="ChEBI" id="CHEBI:65315"/>
        <dbReference type="ChEBI" id="CHEBI:74447"/>
        <dbReference type="EC" id="2.1.1.35"/>
    </reaction>
</comment>
<evidence type="ECO:0000256" key="1">
    <source>
        <dbReference type="ARBA" id="ARBA00022603"/>
    </source>
</evidence>
<dbReference type="PROSITE" id="PS01230">
    <property type="entry name" value="TRMA_1"/>
    <property type="match status" value="1"/>
</dbReference>
<dbReference type="RefSeq" id="WP_380695954.1">
    <property type="nucleotide sequence ID" value="NZ_JBHRYR010000003.1"/>
</dbReference>
<accession>A0ABV8A0F7</accession>
<feature type="active site" description="Nucleophile" evidence="5 6">
    <location>
        <position position="321"/>
    </location>
</feature>
<dbReference type="EMBL" id="JBHRYR010000003">
    <property type="protein sequence ID" value="MFC3853111.1"/>
    <property type="molecule type" value="Genomic_DNA"/>
</dbReference>
<keyword evidence="9" id="KW-1185">Reference proteome</keyword>
<dbReference type="GO" id="GO:0030697">
    <property type="term" value="F:tRNA (uracil(54)-C5)-methyltransferase activity, S-adenosyl methionine-dependent"/>
    <property type="evidence" value="ECO:0007669"/>
    <property type="project" value="UniProtKB-EC"/>
</dbReference>
<evidence type="ECO:0000256" key="6">
    <source>
        <dbReference type="PROSITE-ProRule" id="PRU01024"/>
    </source>
</evidence>
<evidence type="ECO:0000313" key="9">
    <source>
        <dbReference type="Proteomes" id="UP001595617"/>
    </source>
</evidence>
<dbReference type="Proteomes" id="UP001595617">
    <property type="component" value="Unassembled WGS sequence"/>
</dbReference>
<keyword evidence="1 5" id="KW-0489">Methyltransferase</keyword>
<dbReference type="GO" id="GO:0032259">
    <property type="term" value="P:methylation"/>
    <property type="evidence" value="ECO:0007669"/>
    <property type="project" value="UniProtKB-KW"/>
</dbReference>
<feature type="binding site" evidence="5 6">
    <location>
        <position position="188"/>
    </location>
    <ligand>
        <name>S-adenosyl-L-methionine</name>
        <dbReference type="ChEBI" id="CHEBI:59789"/>
    </ligand>
</feature>
<evidence type="ECO:0000313" key="8">
    <source>
        <dbReference type="EMBL" id="MFC3853111.1"/>
    </source>
</evidence>
<dbReference type="EC" id="2.1.1.35" evidence="5"/>
<feature type="binding site" evidence="5 6">
    <location>
        <position position="296"/>
    </location>
    <ligand>
        <name>S-adenosyl-L-methionine</name>
        <dbReference type="ChEBI" id="CHEBI:59789"/>
    </ligand>
</feature>
<evidence type="ECO:0000256" key="5">
    <source>
        <dbReference type="HAMAP-Rule" id="MF_01011"/>
    </source>
</evidence>
<proteinExistence type="inferred from homology"/>
<comment type="catalytic activity">
    <reaction evidence="5">
        <text>uridine(341) in tmRNA + S-adenosyl-L-methionine = 5-methyluridine(341) in tmRNA + S-adenosyl-L-homocysteine + H(+)</text>
        <dbReference type="Rhea" id="RHEA:43612"/>
        <dbReference type="Rhea" id="RHEA-COMP:10630"/>
        <dbReference type="Rhea" id="RHEA-COMP:10631"/>
        <dbReference type="ChEBI" id="CHEBI:15378"/>
        <dbReference type="ChEBI" id="CHEBI:57856"/>
        <dbReference type="ChEBI" id="CHEBI:59789"/>
        <dbReference type="ChEBI" id="CHEBI:65315"/>
        <dbReference type="ChEBI" id="CHEBI:74447"/>
    </reaction>
</comment>
<keyword evidence="2 5" id="KW-0808">Transferase</keyword>